<accession>A0A1B9G5G2</accession>
<feature type="compositionally biased region" description="Pro residues" evidence="1">
    <location>
        <begin position="249"/>
        <end position="276"/>
    </location>
</feature>
<evidence type="ECO:0000313" key="4">
    <source>
        <dbReference type="EMBL" id="WVW78586.1"/>
    </source>
</evidence>
<gene>
    <name evidence="3" type="ORF">I302_03917</name>
    <name evidence="4" type="ORF">I302_100542</name>
</gene>
<reference evidence="4" key="2">
    <citation type="submission" date="2013-07" db="EMBL/GenBank/DDBJ databases">
        <authorList>
            <consortium name="The Broad Institute Genome Sequencing Platform"/>
            <person name="Cuomo C."/>
            <person name="Litvintseva A."/>
            <person name="Chen Y."/>
            <person name="Heitman J."/>
            <person name="Sun S."/>
            <person name="Springer D."/>
            <person name="Dromer F."/>
            <person name="Young S.K."/>
            <person name="Zeng Q."/>
            <person name="Gargeya S."/>
            <person name="Fitzgerald M."/>
            <person name="Abouelleil A."/>
            <person name="Alvarado L."/>
            <person name="Berlin A.M."/>
            <person name="Chapman S.B."/>
            <person name="Dewar J."/>
            <person name="Goldberg J."/>
            <person name="Griggs A."/>
            <person name="Gujja S."/>
            <person name="Hansen M."/>
            <person name="Howarth C."/>
            <person name="Imamovic A."/>
            <person name="Larimer J."/>
            <person name="McCowan C."/>
            <person name="Murphy C."/>
            <person name="Pearson M."/>
            <person name="Priest M."/>
            <person name="Roberts A."/>
            <person name="Saif S."/>
            <person name="Shea T."/>
            <person name="Sykes S."/>
            <person name="Wortman J."/>
            <person name="Nusbaum C."/>
            <person name="Birren B."/>
        </authorList>
    </citation>
    <scope>NUCLEOTIDE SEQUENCE</scope>
    <source>
        <strain evidence="4">CBS 10118</strain>
    </source>
</reference>
<dbReference type="AlphaFoldDB" id="A0A1B9G5G2"/>
<dbReference type="EMBL" id="CP144541">
    <property type="protein sequence ID" value="WVW78586.1"/>
    <property type="molecule type" value="Genomic_DNA"/>
</dbReference>
<evidence type="ECO:0000313" key="5">
    <source>
        <dbReference type="Proteomes" id="UP000092730"/>
    </source>
</evidence>
<dbReference type="OrthoDB" id="2596791at2759"/>
<keyword evidence="2" id="KW-0472">Membrane</keyword>
<evidence type="ECO:0000313" key="3">
    <source>
        <dbReference type="EMBL" id="OCF26238.1"/>
    </source>
</evidence>
<reference evidence="3" key="1">
    <citation type="submission" date="2013-07" db="EMBL/GenBank/DDBJ databases">
        <title>The Genome Sequence of Cryptococcus bestiolae CBS10118.</title>
        <authorList>
            <consortium name="The Broad Institute Genome Sequencing Platform"/>
            <person name="Cuomo C."/>
            <person name="Litvintseva A."/>
            <person name="Chen Y."/>
            <person name="Heitman J."/>
            <person name="Sun S."/>
            <person name="Springer D."/>
            <person name="Dromer F."/>
            <person name="Young S.K."/>
            <person name="Zeng Q."/>
            <person name="Gargeya S."/>
            <person name="Fitzgerald M."/>
            <person name="Abouelleil A."/>
            <person name="Alvarado L."/>
            <person name="Berlin A.M."/>
            <person name="Chapman S.B."/>
            <person name="Dewar J."/>
            <person name="Goldberg J."/>
            <person name="Griggs A."/>
            <person name="Gujja S."/>
            <person name="Hansen M."/>
            <person name="Howarth C."/>
            <person name="Imamovic A."/>
            <person name="Larimer J."/>
            <person name="McCowan C."/>
            <person name="Murphy C."/>
            <person name="Pearson M."/>
            <person name="Priest M."/>
            <person name="Roberts A."/>
            <person name="Saif S."/>
            <person name="Shea T."/>
            <person name="Sykes S."/>
            <person name="Wortman J."/>
            <person name="Nusbaum C."/>
            <person name="Birren B."/>
        </authorList>
    </citation>
    <scope>NUCLEOTIDE SEQUENCE [LARGE SCALE GENOMIC DNA]</scope>
    <source>
        <strain evidence="3">CBS 10118</strain>
    </source>
</reference>
<dbReference type="RefSeq" id="XP_019047308.1">
    <property type="nucleotide sequence ID" value="XM_019190560.1"/>
</dbReference>
<keyword evidence="2" id="KW-1133">Transmembrane helix</keyword>
<dbReference type="KEGG" id="kbi:30208316"/>
<organism evidence="3">
    <name type="scientific">Kwoniella bestiolae CBS 10118</name>
    <dbReference type="NCBI Taxonomy" id="1296100"/>
    <lineage>
        <taxon>Eukaryota</taxon>
        <taxon>Fungi</taxon>
        <taxon>Dikarya</taxon>
        <taxon>Basidiomycota</taxon>
        <taxon>Agaricomycotina</taxon>
        <taxon>Tremellomycetes</taxon>
        <taxon>Tremellales</taxon>
        <taxon>Cryptococcaceae</taxon>
        <taxon>Kwoniella</taxon>
    </lineage>
</organism>
<reference evidence="4" key="4">
    <citation type="submission" date="2024-02" db="EMBL/GenBank/DDBJ databases">
        <title>Comparative genomics of Cryptococcus and Kwoniella reveals pathogenesis evolution and contrasting modes of karyotype evolution via chromosome fusion or intercentromeric recombination.</title>
        <authorList>
            <person name="Coelho M.A."/>
            <person name="David-Palma M."/>
            <person name="Shea T."/>
            <person name="Bowers K."/>
            <person name="McGinley-Smith S."/>
            <person name="Mohammad A.W."/>
            <person name="Gnirke A."/>
            <person name="Yurkov A.M."/>
            <person name="Nowrousian M."/>
            <person name="Sun S."/>
            <person name="Cuomo C.A."/>
            <person name="Heitman J."/>
        </authorList>
    </citation>
    <scope>NUCLEOTIDE SEQUENCE</scope>
    <source>
        <strain evidence="4">CBS 10118</strain>
    </source>
</reference>
<feature type="region of interest" description="Disordered" evidence="1">
    <location>
        <begin position="1"/>
        <end position="293"/>
    </location>
</feature>
<proteinExistence type="predicted"/>
<feature type="compositionally biased region" description="Basic and acidic residues" evidence="1">
    <location>
        <begin position="154"/>
        <end position="168"/>
    </location>
</feature>
<evidence type="ECO:0000256" key="1">
    <source>
        <dbReference type="SAM" id="MobiDB-lite"/>
    </source>
</evidence>
<dbReference type="Proteomes" id="UP000092730">
    <property type="component" value="Chromosome 1"/>
</dbReference>
<feature type="transmembrane region" description="Helical" evidence="2">
    <location>
        <begin position="386"/>
        <end position="405"/>
    </location>
</feature>
<keyword evidence="5" id="KW-1185">Reference proteome</keyword>
<evidence type="ECO:0000256" key="2">
    <source>
        <dbReference type="SAM" id="Phobius"/>
    </source>
</evidence>
<feature type="compositionally biased region" description="Acidic residues" evidence="1">
    <location>
        <begin position="134"/>
        <end position="146"/>
    </location>
</feature>
<dbReference type="EMBL" id="KI894020">
    <property type="protein sequence ID" value="OCF26238.1"/>
    <property type="molecule type" value="Genomic_DNA"/>
</dbReference>
<dbReference type="GeneID" id="30208316"/>
<dbReference type="VEuPathDB" id="FungiDB:I302_03917"/>
<name>A0A1B9G5G2_9TREE</name>
<feature type="compositionally biased region" description="Basic and acidic residues" evidence="1">
    <location>
        <begin position="50"/>
        <end position="59"/>
    </location>
</feature>
<feature type="compositionally biased region" description="Low complexity" evidence="1">
    <location>
        <begin position="97"/>
        <end position="110"/>
    </location>
</feature>
<keyword evidence="2" id="KW-0812">Transmembrane</keyword>
<protein>
    <submittedName>
        <fullName evidence="3">Uncharacterized protein</fullName>
    </submittedName>
</protein>
<reference evidence="3" key="3">
    <citation type="submission" date="2014-01" db="EMBL/GenBank/DDBJ databases">
        <title>Evolution of pathogenesis and genome organization in the Tremellales.</title>
        <authorList>
            <person name="Cuomo C."/>
            <person name="Litvintseva A."/>
            <person name="Heitman J."/>
            <person name="Chen Y."/>
            <person name="Sun S."/>
            <person name="Springer D."/>
            <person name="Dromer F."/>
            <person name="Young S."/>
            <person name="Zeng Q."/>
            <person name="Chapman S."/>
            <person name="Gujja S."/>
            <person name="Saif S."/>
            <person name="Birren B."/>
        </authorList>
    </citation>
    <scope>NUCLEOTIDE SEQUENCE</scope>
    <source>
        <strain evidence="3">CBS 10118</strain>
    </source>
</reference>
<sequence>MSRSHIANMHSISSLPSVNQQDHELSTPRSVPSPAYGLDGGTCTPPPHRCSNDKERPRDSGVQAIGAFFSTPYDSDFESDSESISTTTNTGTNRQPVARARSARAVSVSVNKATAKGYKDVLEAKIKSQAGELDNWEDDENEQDELEPPRSPLKRNEERGRQSDESGRVRPLTVVEFPEPTLQPDQGHGRGYPNPTAPPSYTSNPNPPPATGYPRTPPRSTPTTAPLQPHRPNPRIDTSELTPPRTILLPPPSSPISPLLAAPPQPHFSPLSPPSSPFASPAGGHGPADSVSNGSISGFDIMAEKKALFREGQEELFTPFSTRRNRPGRVGVNGKQTKSAFLASGMDFWKRFSVHVKLDEQEKASKNENAWLSKAEERRGRIKKMIWVFVILLIILIASLVAYFVTRPSPAPTSVATSI</sequence>
<feature type="compositionally biased region" description="Basic and acidic residues" evidence="1">
    <location>
        <begin position="117"/>
        <end position="126"/>
    </location>
</feature>
<feature type="compositionally biased region" description="Polar residues" evidence="1">
    <location>
        <begin position="1"/>
        <end position="20"/>
    </location>
</feature>
<feature type="compositionally biased region" description="Pro residues" evidence="1">
    <location>
        <begin position="205"/>
        <end position="220"/>
    </location>
</feature>